<dbReference type="EMBL" id="BGPR01003900">
    <property type="protein sequence ID" value="GBM93700.1"/>
    <property type="molecule type" value="Genomic_DNA"/>
</dbReference>
<dbReference type="GO" id="GO:0003677">
    <property type="term" value="F:DNA binding"/>
    <property type="evidence" value="ECO:0007669"/>
    <property type="project" value="InterPro"/>
</dbReference>
<dbReference type="InterPro" id="IPR025898">
    <property type="entry name" value="Tc3_transposase_DNA-bd_dom"/>
</dbReference>
<dbReference type="AlphaFoldDB" id="A0A4Y2JUH7"/>
<sequence>MQPISVTRCVAYIRQQMSDKCIRSVSAAAMACFQDLSDSERGVIVGAREMGRSISEVSMKFGYSHTTISRVYHEYRVFGKTSNIRHRCSRKKTLKELHH</sequence>
<dbReference type="Pfam" id="PF11427">
    <property type="entry name" value="HTH_Tnp_Tc3_1"/>
    <property type="match status" value="1"/>
</dbReference>
<protein>
    <recommendedName>
        <fullName evidence="1">Tc3 transposase DNA binding domain-containing protein</fullName>
    </recommendedName>
</protein>
<organism evidence="2 3">
    <name type="scientific">Araneus ventricosus</name>
    <name type="common">Orbweaver spider</name>
    <name type="synonym">Epeira ventricosa</name>
    <dbReference type="NCBI Taxonomy" id="182803"/>
    <lineage>
        <taxon>Eukaryota</taxon>
        <taxon>Metazoa</taxon>
        <taxon>Ecdysozoa</taxon>
        <taxon>Arthropoda</taxon>
        <taxon>Chelicerata</taxon>
        <taxon>Arachnida</taxon>
        <taxon>Araneae</taxon>
        <taxon>Araneomorphae</taxon>
        <taxon>Entelegynae</taxon>
        <taxon>Araneoidea</taxon>
        <taxon>Araneidae</taxon>
        <taxon>Araneus</taxon>
    </lineage>
</organism>
<name>A0A4Y2JUH7_ARAVE</name>
<dbReference type="Gene3D" id="1.10.10.10">
    <property type="entry name" value="Winged helix-like DNA-binding domain superfamily/Winged helix DNA-binding domain"/>
    <property type="match status" value="1"/>
</dbReference>
<keyword evidence="3" id="KW-1185">Reference proteome</keyword>
<feature type="domain" description="Tc3 transposase DNA binding" evidence="1">
    <location>
        <begin position="36"/>
        <end position="70"/>
    </location>
</feature>
<dbReference type="InterPro" id="IPR036388">
    <property type="entry name" value="WH-like_DNA-bd_sf"/>
</dbReference>
<dbReference type="OrthoDB" id="6466020at2759"/>
<evidence type="ECO:0000313" key="3">
    <source>
        <dbReference type="Proteomes" id="UP000499080"/>
    </source>
</evidence>
<evidence type="ECO:0000259" key="1">
    <source>
        <dbReference type="Pfam" id="PF11427"/>
    </source>
</evidence>
<accession>A0A4Y2JUH7</accession>
<gene>
    <name evidence="2" type="ORF">AVEN_74418_1</name>
</gene>
<evidence type="ECO:0000313" key="2">
    <source>
        <dbReference type="EMBL" id="GBM93700.1"/>
    </source>
</evidence>
<dbReference type="Proteomes" id="UP000499080">
    <property type="component" value="Unassembled WGS sequence"/>
</dbReference>
<reference evidence="2 3" key="1">
    <citation type="journal article" date="2019" name="Sci. Rep.">
        <title>Orb-weaving spider Araneus ventricosus genome elucidates the spidroin gene catalogue.</title>
        <authorList>
            <person name="Kono N."/>
            <person name="Nakamura H."/>
            <person name="Ohtoshi R."/>
            <person name="Moran D.A.P."/>
            <person name="Shinohara A."/>
            <person name="Yoshida Y."/>
            <person name="Fujiwara M."/>
            <person name="Mori M."/>
            <person name="Tomita M."/>
            <person name="Arakawa K."/>
        </authorList>
    </citation>
    <scope>NUCLEOTIDE SEQUENCE [LARGE SCALE GENOMIC DNA]</scope>
</reference>
<comment type="caution">
    <text evidence="2">The sequence shown here is derived from an EMBL/GenBank/DDBJ whole genome shotgun (WGS) entry which is preliminary data.</text>
</comment>
<proteinExistence type="predicted"/>